<dbReference type="PROSITE" id="PS00135">
    <property type="entry name" value="TRYPSIN_SER"/>
    <property type="match status" value="1"/>
</dbReference>
<organism evidence="1 2">
    <name type="scientific">Mycobacterium intracellulare subsp. chimaera</name>
    <dbReference type="NCBI Taxonomy" id="222805"/>
    <lineage>
        <taxon>Bacteria</taxon>
        <taxon>Bacillati</taxon>
        <taxon>Actinomycetota</taxon>
        <taxon>Actinomycetes</taxon>
        <taxon>Mycobacteriales</taxon>
        <taxon>Mycobacteriaceae</taxon>
        <taxon>Mycobacterium</taxon>
        <taxon>Mycobacterium avium complex (MAC)</taxon>
    </lineage>
</organism>
<name>A0ABT7P964_MYCIT</name>
<dbReference type="Gene3D" id="2.40.10.10">
    <property type="entry name" value="Trypsin-like serine proteases"/>
    <property type="match status" value="2"/>
</dbReference>
<protein>
    <recommendedName>
        <fullName evidence="3">Trypsin</fullName>
    </recommendedName>
</protein>
<sequence>MALLKFLPSISVVVGVLFSAVMTAPIGVASSSDGVLSPGTTVSMWGSTSRVVCTAGFLARNRRGTEVLLEAGHCDHGGELTMSAGRAGGQVPVGGFVVSEPGGDNTDAADIGVVRLEKNVPVQPSIAGTIPVRGSLSYLAPGQTLCKIGAVTGRSCGPVVESSASKVRFSAAVAPGDSGGPVYAMRSDGSAVAVGITISHALDDGDVIAELIDPWLQRWDLTVD</sequence>
<reference evidence="1 2" key="1">
    <citation type="submission" date="2023-06" db="EMBL/GenBank/DDBJ databases">
        <title>Itaconate inhibition of nontuberculous mycobacteria.</title>
        <authorList>
            <person name="Breen P."/>
            <person name="Zimbric M."/>
            <person name="Caverly L."/>
        </authorList>
    </citation>
    <scope>NUCLEOTIDE SEQUENCE [LARGE SCALE GENOMIC DNA]</scope>
    <source>
        <strain evidence="1 2">FLAC1071</strain>
    </source>
</reference>
<dbReference type="SUPFAM" id="SSF50494">
    <property type="entry name" value="Trypsin-like serine proteases"/>
    <property type="match status" value="1"/>
</dbReference>
<accession>A0ABT7P964</accession>
<evidence type="ECO:0000313" key="1">
    <source>
        <dbReference type="EMBL" id="MDM3929839.1"/>
    </source>
</evidence>
<evidence type="ECO:0008006" key="3">
    <source>
        <dbReference type="Google" id="ProtNLM"/>
    </source>
</evidence>
<comment type="caution">
    <text evidence="1">The sequence shown here is derived from an EMBL/GenBank/DDBJ whole genome shotgun (WGS) entry which is preliminary data.</text>
</comment>
<dbReference type="InterPro" id="IPR043504">
    <property type="entry name" value="Peptidase_S1_PA_chymotrypsin"/>
</dbReference>
<gene>
    <name evidence="1" type="ORF">QRB35_28065</name>
</gene>
<proteinExistence type="predicted"/>
<keyword evidence="2" id="KW-1185">Reference proteome</keyword>
<dbReference type="InterPro" id="IPR009003">
    <property type="entry name" value="Peptidase_S1_PA"/>
</dbReference>
<reference evidence="2" key="2">
    <citation type="submission" date="2023-06" db="EMBL/GenBank/DDBJ databases">
        <title>Itaconate inhibition of nontuberculous mycobacteria.</title>
        <authorList>
            <person name="Spilker T."/>
        </authorList>
    </citation>
    <scope>NUCLEOTIDE SEQUENCE [LARGE SCALE GENOMIC DNA]</scope>
    <source>
        <strain evidence="2">FLAC1071</strain>
    </source>
</reference>
<dbReference type="EMBL" id="JASZZX010000048">
    <property type="protein sequence ID" value="MDM3929839.1"/>
    <property type="molecule type" value="Genomic_DNA"/>
</dbReference>
<dbReference type="Proteomes" id="UP001529272">
    <property type="component" value="Unassembled WGS sequence"/>
</dbReference>
<dbReference type="InterPro" id="IPR033116">
    <property type="entry name" value="TRYPSIN_SER"/>
</dbReference>
<evidence type="ECO:0000313" key="2">
    <source>
        <dbReference type="Proteomes" id="UP001529272"/>
    </source>
</evidence>
<dbReference type="RefSeq" id="WP_142383110.1">
    <property type="nucleotide sequence ID" value="NZ_CP012886.2"/>
</dbReference>